<dbReference type="GO" id="GO:0008972">
    <property type="term" value="F:phosphomethylpyrimidine kinase activity"/>
    <property type="evidence" value="ECO:0007669"/>
    <property type="project" value="InterPro"/>
</dbReference>
<proteinExistence type="predicted"/>
<dbReference type="InterPro" id="IPR004399">
    <property type="entry name" value="HMP/HMP-P_kinase_dom"/>
</dbReference>
<dbReference type="Gene3D" id="3.40.225.10">
    <property type="entry name" value="Class II aldolase/adducin N-terminal domain"/>
    <property type="match status" value="1"/>
</dbReference>
<keyword evidence="1" id="KW-0808">Transferase</keyword>
<dbReference type="FunFam" id="3.40.1190.20:FF:000003">
    <property type="entry name" value="Phosphomethylpyrimidine kinase ThiD"/>
    <property type="match status" value="1"/>
</dbReference>
<dbReference type="PANTHER" id="PTHR20858:SF17">
    <property type="entry name" value="HYDROXYMETHYLPYRIMIDINE_PHOSPHOMETHYLPYRIMIDINE KINASE THI20-RELATED"/>
    <property type="match status" value="1"/>
</dbReference>
<evidence type="ECO:0000259" key="5">
    <source>
        <dbReference type="Pfam" id="PF08543"/>
    </source>
</evidence>
<dbReference type="Pfam" id="PF08543">
    <property type="entry name" value="Phos_pyr_kin"/>
    <property type="match status" value="1"/>
</dbReference>
<dbReference type="EMBL" id="DRWN01000025">
    <property type="protein sequence ID" value="HHK68136.1"/>
    <property type="molecule type" value="Genomic_DNA"/>
</dbReference>
<sequence>MNMVKRVLTVAGSDSGGGAGIQADLKTFAAHGVHGMSAITCITAQNTEKVTAIQPIPAEIVREQIKVVVEDIGVDAVKTGMLFSSEIIEAVSDELSNLNTPIVVDPVAVAKSGAILLREEAVEALVERLFPLATVVTPNIHEASLLTGVQISSTEDMVSAAEKLAAKGPKAVVVKGGHLPGVKSVDILLYAGNTYMYESEKIETKNTHGTGCCFASAIASNLAKGYRIPQAVRMAQRFVVEAVRRGLPLGRGHGPIHPTGRIYENGCRMEALKSLRQALDMLKDVDEFPNLIPESGSNIVTAIEDASEPEQVASIPGRIVRLGDGFKPVSEPWFGGSKHVAKAVITVMKHDPSVRSAMNIRVDENLLKIFETLNLSVSFYDRAKEPAEVKRVEGMTIPWGVEEAVKNAGGVPDIIYHLGDVGKEPMALIFGETPLDVVRKVIAIAKKAAGESN</sequence>
<evidence type="ECO:0000256" key="2">
    <source>
        <dbReference type="ARBA" id="ARBA00022741"/>
    </source>
</evidence>
<reference evidence="7" key="1">
    <citation type="journal article" date="2020" name="mSystems">
        <title>Genome- and Community-Level Interaction Insights into Carbon Utilization and Element Cycling Functions of Hydrothermarchaeota in Hydrothermal Sediment.</title>
        <authorList>
            <person name="Zhou Z."/>
            <person name="Liu Y."/>
            <person name="Xu W."/>
            <person name="Pan J."/>
            <person name="Luo Z.H."/>
            <person name="Li M."/>
        </authorList>
    </citation>
    <scope>NUCLEOTIDE SEQUENCE [LARGE SCALE GENOMIC DNA]</scope>
    <source>
        <strain evidence="7">SpSt-1056</strain>
    </source>
</reference>
<dbReference type="NCBIfam" id="TIGR00097">
    <property type="entry name" value="HMP-P_kinase"/>
    <property type="match status" value="1"/>
</dbReference>
<dbReference type="InterPro" id="IPR029056">
    <property type="entry name" value="Ribokinase-like"/>
</dbReference>
<gene>
    <name evidence="7" type="ORF">ENM11_03145</name>
</gene>
<dbReference type="InterPro" id="IPR036409">
    <property type="entry name" value="Aldolase_II/adducin_N_sf"/>
</dbReference>
<name>A0A7C5LDQ9_CALS0</name>
<organism evidence="7">
    <name type="scientific">Caldiarchaeum subterraneum</name>
    <dbReference type="NCBI Taxonomy" id="311458"/>
    <lineage>
        <taxon>Archaea</taxon>
        <taxon>Nitrososphaerota</taxon>
        <taxon>Candidatus Caldarchaeales</taxon>
        <taxon>Candidatus Caldarchaeaceae</taxon>
        <taxon>Candidatus Caldarchaeum</taxon>
    </lineage>
</organism>
<dbReference type="SUPFAM" id="SSF53639">
    <property type="entry name" value="AraD/HMP-PK domain-like"/>
    <property type="match status" value="1"/>
</dbReference>
<dbReference type="NCBIfam" id="NF006346">
    <property type="entry name" value="PRK08573.1"/>
    <property type="match status" value="1"/>
</dbReference>
<keyword evidence="3 7" id="KW-0418">Kinase</keyword>
<dbReference type="CDD" id="cd01169">
    <property type="entry name" value="HMPP_kinase"/>
    <property type="match status" value="1"/>
</dbReference>
<evidence type="ECO:0000259" key="6">
    <source>
        <dbReference type="Pfam" id="PF10120"/>
    </source>
</evidence>
<dbReference type="Pfam" id="PF10120">
    <property type="entry name" value="ThiN"/>
    <property type="match status" value="1"/>
</dbReference>
<feature type="domain" description="Thiamine-phosphate synthase ThiN" evidence="6">
    <location>
        <begin position="274"/>
        <end position="442"/>
    </location>
</feature>
<feature type="domain" description="Pyridoxamine kinase/Phosphomethylpyrimidine kinase" evidence="5">
    <location>
        <begin position="14"/>
        <end position="257"/>
    </location>
</feature>
<evidence type="ECO:0000256" key="3">
    <source>
        <dbReference type="ARBA" id="ARBA00022777"/>
    </source>
</evidence>
<accession>A0A7C5LDQ9</accession>
<dbReference type="PANTHER" id="PTHR20858">
    <property type="entry name" value="PHOSPHOMETHYLPYRIMIDINE KINASE"/>
    <property type="match status" value="1"/>
</dbReference>
<dbReference type="InterPro" id="IPR013749">
    <property type="entry name" value="PM/HMP-P_kinase-1"/>
</dbReference>
<evidence type="ECO:0000256" key="4">
    <source>
        <dbReference type="ARBA" id="ARBA00022840"/>
    </source>
</evidence>
<dbReference type="GO" id="GO:0008902">
    <property type="term" value="F:hydroxymethylpyrimidine kinase activity"/>
    <property type="evidence" value="ECO:0007669"/>
    <property type="project" value="TreeGrafter"/>
</dbReference>
<keyword evidence="2" id="KW-0547">Nucleotide-binding</keyword>
<keyword evidence="4" id="KW-0067">ATP-binding</keyword>
<dbReference type="GO" id="GO:0005524">
    <property type="term" value="F:ATP binding"/>
    <property type="evidence" value="ECO:0007669"/>
    <property type="project" value="UniProtKB-KW"/>
</dbReference>
<dbReference type="Gene3D" id="3.40.1190.20">
    <property type="match status" value="1"/>
</dbReference>
<dbReference type="InterPro" id="IPR019293">
    <property type="entry name" value="ThiN"/>
</dbReference>
<evidence type="ECO:0000313" key="7">
    <source>
        <dbReference type="EMBL" id="HHK68136.1"/>
    </source>
</evidence>
<dbReference type="GO" id="GO:0005829">
    <property type="term" value="C:cytosol"/>
    <property type="evidence" value="ECO:0007669"/>
    <property type="project" value="TreeGrafter"/>
</dbReference>
<comment type="caution">
    <text evidence="7">The sequence shown here is derived from an EMBL/GenBank/DDBJ whole genome shotgun (WGS) entry which is preliminary data.</text>
</comment>
<evidence type="ECO:0000256" key="1">
    <source>
        <dbReference type="ARBA" id="ARBA00022679"/>
    </source>
</evidence>
<dbReference type="AlphaFoldDB" id="A0A7C5LDQ9"/>
<protein>
    <submittedName>
        <fullName evidence="7">Bifunctional hydroxymethylpyrimidine kinase/phosphomethylpyrimidine kinase</fullName>
    </submittedName>
</protein>
<dbReference type="SUPFAM" id="SSF53613">
    <property type="entry name" value="Ribokinase-like"/>
    <property type="match status" value="1"/>
</dbReference>
<dbReference type="GO" id="GO:0009228">
    <property type="term" value="P:thiamine biosynthetic process"/>
    <property type="evidence" value="ECO:0007669"/>
    <property type="project" value="InterPro"/>
</dbReference>